<keyword evidence="4" id="KW-0812">Transmembrane</keyword>
<dbReference type="GO" id="GO:0046872">
    <property type="term" value="F:metal ion binding"/>
    <property type="evidence" value="ECO:0007669"/>
    <property type="project" value="UniProtKB-UniRule"/>
</dbReference>
<dbReference type="SUPFAM" id="SSF55856">
    <property type="entry name" value="Cytochrome b5-like heme/steroid binding domain"/>
    <property type="match status" value="1"/>
</dbReference>
<dbReference type="EMBL" id="OV121140">
    <property type="protein sequence ID" value="CAH0564509.1"/>
    <property type="molecule type" value="Genomic_DNA"/>
</dbReference>
<proteinExistence type="inferred from homology"/>
<keyword evidence="3 4" id="KW-0408">Iron</keyword>
<keyword evidence="1 4" id="KW-0349">Heme</keyword>
<dbReference type="GO" id="GO:0006629">
    <property type="term" value="P:lipid metabolic process"/>
    <property type="evidence" value="ECO:0007669"/>
    <property type="project" value="InterPro"/>
</dbReference>
<dbReference type="GO" id="GO:0020037">
    <property type="term" value="F:heme binding"/>
    <property type="evidence" value="ECO:0007669"/>
    <property type="project" value="UniProtKB-UniRule"/>
</dbReference>
<accession>A0A9P0FQS5</accession>
<keyword evidence="4" id="KW-0472">Membrane</keyword>
<dbReference type="Proteomes" id="UP001154078">
    <property type="component" value="Chromosome 9"/>
</dbReference>
<evidence type="ECO:0000256" key="3">
    <source>
        <dbReference type="ARBA" id="ARBA00023004"/>
    </source>
</evidence>
<feature type="domain" description="Cytochrome b5 heme-binding" evidence="5">
    <location>
        <begin position="47"/>
        <end position="102"/>
    </location>
</feature>
<evidence type="ECO:0000259" key="5">
    <source>
        <dbReference type="PROSITE" id="PS50255"/>
    </source>
</evidence>
<gene>
    <name evidence="6" type="ORF">MELIAE_LOCUS13046</name>
</gene>
<evidence type="ECO:0000313" key="7">
    <source>
        <dbReference type="Proteomes" id="UP001154078"/>
    </source>
</evidence>
<evidence type="ECO:0000256" key="4">
    <source>
        <dbReference type="RuleBase" id="RU362121"/>
    </source>
</evidence>
<evidence type="ECO:0000256" key="2">
    <source>
        <dbReference type="ARBA" id="ARBA00022723"/>
    </source>
</evidence>
<dbReference type="SMART" id="SM01117">
    <property type="entry name" value="Cyt-b5"/>
    <property type="match status" value="1"/>
</dbReference>
<dbReference type="OrthoDB" id="260519at2759"/>
<dbReference type="PANTHER" id="PTHR16740:SF1">
    <property type="entry name" value="CYTOCHROME B5-RELATED PROTEIN-RELATED"/>
    <property type="match status" value="1"/>
</dbReference>
<reference evidence="6" key="1">
    <citation type="submission" date="2021-12" db="EMBL/GenBank/DDBJ databases">
        <authorList>
            <person name="King R."/>
        </authorList>
    </citation>
    <scope>NUCLEOTIDE SEQUENCE</scope>
</reference>
<dbReference type="InterPro" id="IPR053100">
    <property type="entry name" value="Cytochrome_b5-related"/>
</dbReference>
<evidence type="ECO:0000313" key="6">
    <source>
        <dbReference type="EMBL" id="CAH0564509.1"/>
    </source>
</evidence>
<dbReference type="InterPro" id="IPR005804">
    <property type="entry name" value="FA_desaturase_dom"/>
</dbReference>
<evidence type="ECO:0000256" key="1">
    <source>
        <dbReference type="ARBA" id="ARBA00022617"/>
    </source>
</evidence>
<sequence length="440" mass="51292">MPPSETNPPFSSLGIIPPARRRGITQNGDIWLEDRQALSGAEGLWRIHDKLYDLSSFIDNHPGGPEWLQLSKGTDITEAFETHHLSNGPEKMLVKFFVKEAKTKRNSPYTFKNDGFYKTLKQEVIKKIKYIPKQSSNTTNFLIDSLLVGMFIFSILACTYWNFYIGALAGSFMAMTSIAAHNYFHRKDNFRMFYFHFSLMQVREWRISHVLSHHLYTNTVDDLEISSWEPFIQYLPIEKKPLVRYGSYIYAPLLWITSFHLSFIRRILEIKKGNMRHAQPTEWLGFLLPLVMFLISGQSLWWSFIMWNYILLCGSTHFFLVGLHAAHHHPDIFHDGDEPRSKDDLDWGLSQLDTVMDRKEINGSHFLVLTNFGDHALHHLFPTLDHGTLEHLYPIFEDVLERFNERTSFRCVSQVDTFTGSYQQISRISPNKNPPNLKKI</sequence>
<protein>
    <recommendedName>
        <fullName evidence="5">Cytochrome b5 heme-binding domain-containing protein</fullName>
    </recommendedName>
</protein>
<dbReference type="PANTHER" id="PTHR16740">
    <property type="entry name" value="CYTOCHROME B5-RELATED PROTEIN-RELATED"/>
    <property type="match status" value="1"/>
</dbReference>
<dbReference type="Pfam" id="PF00173">
    <property type="entry name" value="Cyt-b5"/>
    <property type="match status" value="1"/>
</dbReference>
<keyword evidence="4" id="KW-1133">Transmembrane helix</keyword>
<dbReference type="Pfam" id="PF00487">
    <property type="entry name" value="FA_desaturase"/>
    <property type="match status" value="1"/>
</dbReference>
<name>A0A9P0FQS5_BRAAE</name>
<dbReference type="PROSITE" id="PS50255">
    <property type="entry name" value="CYTOCHROME_B5_2"/>
    <property type="match status" value="1"/>
</dbReference>
<dbReference type="InterPro" id="IPR018506">
    <property type="entry name" value="Cyt_B5_heme-BS"/>
</dbReference>
<organism evidence="6 7">
    <name type="scientific">Brassicogethes aeneus</name>
    <name type="common">Rape pollen beetle</name>
    <name type="synonym">Meligethes aeneus</name>
    <dbReference type="NCBI Taxonomy" id="1431903"/>
    <lineage>
        <taxon>Eukaryota</taxon>
        <taxon>Metazoa</taxon>
        <taxon>Ecdysozoa</taxon>
        <taxon>Arthropoda</taxon>
        <taxon>Hexapoda</taxon>
        <taxon>Insecta</taxon>
        <taxon>Pterygota</taxon>
        <taxon>Neoptera</taxon>
        <taxon>Endopterygota</taxon>
        <taxon>Coleoptera</taxon>
        <taxon>Polyphaga</taxon>
        <taxon>Cucujiformia</taxon>
        <taxon>Nitidulidae</taxon>
        <taxon>Meligethinae</taxon>
        <taxon>Brassicogethes</taxon>
    </lineage>
</organism>
<keyword evidence="7" id="KW-1185">Reference proteome</keyword>
<dbReference type="Gene3D" id="3.10.120.10">
    <property type="entry name" value="Cytochrome b5-like heme/steroid binding domain"/>
    <property type="match status" value="1"/>
</dbReference>
<dbReference type="InterPro" id="IPR036400">
    <property type="entry name" value="Cyt_B5-like_heme/steroid_sf"/>
</dbReference>
<dbReference type="AlphaFoldDB" id="A0A9P0FQS5"/>
<comment type="similarity">
    <text evidence="4">Belongs to the cytochrome b5 family.</text>
</comment>
<comment type="caution">
    <text evidence="4">Lacks conserved residue(s) required for the propagation of feature annotation.</text>
</comment>
<dbReference type="PROSITE" id="PS00191">
    <property type="entry name" value="CYTOCHROME_B5_1"/>
    <property type="match status" value="1"/>
</dbReference>
<dbReference type="InterPro" id="IPR001199">
    <property type="entry name" value="Cyt_B5-like_heme/steroid-bd"/>
</dbReference>
<feature type="transmembrane region" description="Helical" evidence="4">
    <location>
        <begin position="141"/>
        <end position="163"/>
    </location>
</feature>
<feature type="transmembrane region" description="Helical" evidence="4">
    <location>
        <begin position="283"/>
        <end position="301"/>
    </location>
</feature>
<keyword evidence="2 4" id="KW-0479">Metal-binding</keyword>
<feature type="transmembrane region" description="Helical" evidence="4">
    <location>
        <begin position="245"/>
        <end position="263"/>
    </location>
</feature>